<sequence>MSEFTIRAGGVDRAALKHLVARFPATFKPDPKSDETANAPDLKRPGDSWLMGQMEAEEAKPGTRGMPGQWVLEEQVTGRPRFVGQPEGGMRDTGAGYFLLMKGKGNEFIAVPVADVVTFKPALQRRQQSLEEAEAAMQAQREQHGRANPRLARAIARDGAEADPLTILRDENEADSDEEWKGIKERAAARQVAKAAAAPQQQQPQQARQQQRKQAGAAGGGGEELPGEDHAELSDKGEDWEHEDEAADDDLDMGESDGEPDVGSPIRKGGVSSDSEEEEEEGAPVQPGKAKRRLKRMMRDTGLADSDDEEEEGEAADREEESESIMDEEDLDRMAGVAGGAGAAAGEAGAAAREPTPETQLRPAAAKEAAAGGKKRKSPTPSPVSPGKPVAAGAAAAAAGTTQGTKRPRTSAAGPAGTAAAAAAASPSAGKPAPAAAAPAAGGSAVTADELRQLLRSKGRILLADLTAMYKSRLTPEGQKQFVLLVRQVARMEPGTKYLVLKE</sequence>
<dbReference type="Pfam" id="PF05793">
    <property type="entry name" value="TFIIF_alpha"/>
    <property type="match status" value="1"/>
</dbReference>
<comment type="caution">
    <text evidence="9">The sequence shown here is derived from an EMBL/GenBank/DDBJ whole genome shotgun (WGS) entry which is preliminary data.</text>
</comment>
<dbReference type="GO" id="GO:0001096">
    <property type="term" value="F:TFIIF-class transcription factor complex binding"/>
    <property type="evidence" value="ECO:0007669"/>
    <property type="project" value="TreeGrafter"/>
</dbReference>
<reference evidence="9" key="2">
    <citation type="submission" date="2020-11" db="EMBL/GenBank/DDBJ databases">
        <authorList>
            <person name="Cecchin M."/>
            <person name="Marcolungo L."/>
            <person name="Rossato M."/>
            <person name="Girolomoni L."/>
            <person name="Cosentino E."/>
            <person name="Cuine S."/>
            <person name="Li-Beisson Y."/>
            <person name="Delledonne M."/>
            <person name="Ballottari M."/>
        </authorList>
    </citation>
    <scope>NUCLEOTIDE SEQUENCE</scope>
    <source>
        <strain evidence="9">211/11P</strain>
        <tissue evidence="9">Whole cell</tissue>
    </source>
</reference>
<dbReference type="EMBL" id="SIDB01000011">
    <property type="protein sequence ID" value="KAI3426210.1"/>
    <property type="molecule type" value="Genomic_DNA"/>
</dbReference>
<dbReference type="AlphaFoldDB" id="A0A9D4YU10"/>
<accession>A0A9D4YU10</accession>
<comment type="similarity">
    <text evidence="2 7">Belongs to the TFIIF alpha subunit family.</text>
</comment>
<organism evidence="9 10">
    <name type="scientific">Chlorella vulgaris</name>
    <name type="common">Green alga</name>
    <dbReference type="NCBI Taxonomy" id="3077"/>
    <lineage>
        <taxon>Eukaryota</taxon>
        <taxon>Viridiplantae</taxon>
        <taxon>Chlorophyta</taxon>
        <taxon>core chlorophytes</taxon>
        <taxon>Trebouxiophyceae</taxon>
        <taxon>Chlorellales</taxon>
        <taxon>Chlorellaceae</taxon>
        <taxon>Chlorella clade</taxon>
        <taxon>Chlorella</taxon>
    </lineage>
</organism>
<gene>
    <name evidence="9" type="ORF">D9Q98_008587</name>
</gene>
<dbReference type="GO" id="GO:0032968">
    <property type="term" value="P:positive regulation of transcription elongation by RNA polymerase II"/>
    <property type="evidence" value="ECO:0007669"/>
    <property type="project" value="InterPro"/>
</dbReference>
<evidence type="ECO:0000313" key="10">
    <source>
        <dbReference type="Proteomes" id="UP001055712"/>
    </source>
</evidence>
<dbReference type="InterPro" id="IPR008851">
    <property type="entry name" value="TFIIF-alpha"/>
</dbReference>
<feature type="compositionally biased region" description="Acidic residues" evidence="8">
    <location>
        <begin position="305"/>
        <end position="331"/>
    </location>
</feature>
<feature type="region of interest" description="Disordered" evidence="8">
    <location>
        <begin position="25"/>
        <end position="48"/>
    </location>
</feature>
<dbReference type="GO" id="GO:0016251">
    <property type="term" value="F:RNA polymerase II general transcription initiation factor activity"/>
    <property type="evidence" value="ECO:0007669"/>
    <property type="project" value="TreeGrafter"/>
</dbReference>
<feature type="compositionally biased region" description="Basic and acidic residues" evidence="8">
    <location>
        <begin position="227"/>
        <end position="239"/>
    </location>
</feature>
<dbReference type="GO" id="GO:0003677">
    <property type="term" value="F:DNA binding"/>
    <property type="evidence" value="ECO:0007669"/>
    <property type="project" value="UniProtKB-KW"/>
</dbReference>
<keyword evidence="6 7" id="KW-0539">Nucleus</keyword>
<feature type="compositionally biased region" description="Basic and acidic residues" evidence="8">
    <location>
        <begin position="179"/>
        <end position="188"/>
    </location>
</feature>
<evidence type="ECO:0000256" key="1">
    <source>
        <dbReference type="ARBA" id="ARBA00004123"/>
    </source>
</evidence>
<evidence type="ECO:0000256" key="6">
    <source>
        <dbReference type="ARBA" id="ARBA00023242"/>
    </source>
</evidence>
<dbReference type="InterPro" id="IPR011039">
    <property type="entry name" value="TFIIF_interaction"/>
</dbReference>
<feature type="compositionally biased region" description="Low complexity" evidence="8">
    <location>
        <begin position="391"/>
        <end position="444"/>
    </location>
</feature>
<name>A0A9D4YU10_CHLVU</name>
<evidence type="ECO:0000313" key="9">
    <source>
        <dbReference type="EMBL" id="KAI3426210.1"/>
    </source>
</evidence>
<keyword evidence="10" id="KW-1185">Reference proteome</keyword>
<feature type="compositionally biased region" description="Basic and acidic residues" evidence="8">
    <location>
        <begin position="29"/>
        <end position="46"/>
    </location>
</feature>
<comment type="subcellular location">
    <subcellularLocation>
        <location evidence="1 7">Nucleus</location>
    </subcellularLocation>
</comment>
<protein>
    <recommendedName>
        <fullName evidence="7">Transcription initiation factor IIF subunit alpha</fullName>
    </recommendedName>
</protein>
<reference evidence="9" key="1">
    <citation type="journal article" date="2019" name="Plant J.">
        <title>Chlorella vulgaris genome assembly and annotation reveals the molecular basis for metabolic acclimation to high light conditions.</title>
        <authorList>
            <person name="Cecchin M."/>
            <person name="Marcolungo L."/>
            <person name="Rossato M."/>
            <person name="Girolomoni L."/>
            <person name="Cosentino E."/>
            <person name="Cuine S."/>
            <person name="Li-Beisson Y."/>
            <person name="Delledonne M."/>
            <person name="Ballottari M."/>
        </authorList>
    </citation>
    <scope>NUCLEOTIDE SEQUENCE</scope>
    <source>
        <strain evidence="9">211/11P</strain>
    </source>
</reference>
<feature type="compositionally biased region" description="Acidic residues" evidence="8">
    <location>
        <begin position="240"/>
        <end position="260"/>
    </location>
</feature>
<comment type="function">
    <text evidence="7">TFIIF is a general transcription initiation factor that binds to RNA polymerase II and helps to recruit it to the initiation complex in collaboration with TFIIB. It promotes transcription elongation.</text>
</comment>
<dbReference type="SUPFAM" id="SSF50916">
    <property type="entry name" value="Rap30/74 interaction domains"/>
    <property type="match status" value="1"/>
</dbReference>
<evidence type="ECO:0000256" key="4">
    <source>
        <dbReference type="ARBA" id="ARBA00023125"/>
    </source>
</evidence>
<evidence type="ECO:0000256" key="7">
    <source>
        <dbReference type="RuleBase" id="RU366044"/>
    </source>
</evidence>
<dbReference type="PANTHER" id="PTHR13011:SF0">
    <property type="entry name" value="GENERAL TRANSCRIPTION FACTOR IIF SUBUNIT 1"/>
    <property type="match status" value="1"/>
</dbReference>
<proteinExistence type="inferred from homology"/>
<keyword evidence="3 7" id="KW-0805">Transcription regulation</keyword>
<evidence type="ECO:0000256" key="3">
    <source>
        <dbReference type="ARBA" id="ARBA00023015"/>
    </source>
</evidence>
<feature type="compositionally biased region" description="Low complexity" evidence="8">
    <location>
        <begin position="189"/>
        <end position="216"/>
    </location>
</feature>
<dbReference type="GO" id="GO:0006367">
    <property type="term" value="P:transcription initiation at RNA polymerase II promoter"/>
    <property type="evidence" value="ECO:0007669"/>
    <property type="project" value="InterPro"/>
</dbReference>
<dbReference type="PANTHER" id="PTHR13011">
    <property type="entry name" value="TFIIF-ALPHA"/>
    <property type="match status" value="1"/>
</dbReference>
<keyword evidence="4 7" id="KW-0238">DNA-binding</keyword>
<dbReference type="OrthoDB" id="514401at2759"/>
<dbReference type="GO" id="GO:0005674">
    <property type="term" value="C:transcription factor TFIIF complex"/>
    <property type="evidence" value="ECO:0007669"/>
    <property type="project" value="TreeGrafter"/>
</dbReference>
<keyword evidence="5 7" id="KW-0804">Transcription</keyword>
<evidence type="ECO:0000256" key="2">
    <source>
        <dbReference type="ARBA" id="ARBA00005249"/>
    </source>
</evidence>
<evidence type="ECO:0000256" key="5">
    <source>
        <dbReference type="ARBA" id="ARBA00023163"/>
    </source>
</evidence>
<dbReference type="Proteomes" id="UP001055712">
    <property type="component" value="Unassembled WGS sequence"/>
</dbReference>
<evidence type="ECO:0000256" key="8">
    <source>
        <dbReference type="SAM" id="MobiDB-lite"/>
    </source>
</evidence>
<feature type="region of interest" description="Disordered" evidence="8">
    <location>
        <begin position="163"/>
        <end position="444"/>
    </location>
</feature>